<protein>
    <submittedName>
        <fullName evidence="8">Copper resistance protein</fullName>
    </submittedName>
</protein>
<evidence type="ECO:0000256" key="6">
    <source>
        <dbReference type="SAM" id="Phobius"/>
    </source>
</evidence>
<keyword evidence="9" id="KW-1185">Reference proteome</keyword>
<evidence type="ECO:0000259" key="7">
    <source>
        <dbReference type="Pfam" id="PF05425"/>
    </source>
</evidence>
<evidence type="ECO:0000256" key="4">
    <source>
        <dbReference type="ARBA" id="ARBA00022989"/>
    </source>
</evidence>
<dbReference type="OrthoDB" id="7032707at2"/>
<feature type="transmembrane region" description="Helical" evidence="6">
    <location>
        <begin position="43"/>
        <end position="67"/>
    </location>
</feature>
<dbReference type="GO" id="GO:0006825">
    <property type="term" value="P:copper ion transport"/>
    <property type="evidence" value="ECO:0007669"/>
    <property type="project" value="InterPro"/>
</dbReference>
<name>A0A2U8WBN2_9HYPH</name>
<evidence type="ECO:0000313" key="9">
    <source>
        <dbReference type="Proteomes" id="UP000245926"/>
    </source>
</evidence>
<dbReference type="RefSeq" id="WP_109892878.1">
    <property type="nucleotide sequence ID" value="NZ_CP029550.1"/>
</dbReference>
<feature type="domain" description="Copper resistance protein D" evidence="7">
    <location>
        <begin position="177"/>
        <end position="277"/>
    </location>
</feature>
<dbReference type="GO" id="GO:0005886">
    <property type="term" value="C:plasma membrane"/>
    <property type="evidence" value="ECO:0007669"/>
    <property type="project" value="UniProtKB-SubCell"/>
</dbReference>
<accession>A0A2U8WBN2</accession>
<feature type="transmembrane region" description="Helical" evidence="6">
    <location>
        <begin position="87"/>
        <end position="107"/>
    </location>
</feature>
<feature type="transmembrane region" description="Helical" evidence="6">
    <location>
        <begin position="184"/>
        <end position="202"/>
    </location>
</feature>
<dbReference type="PANTHER" id="PTHR34820">
    <property type="entry name" value="INNER MEMBRANE PROTEIN YEBZ"/>
    <property type="match status" value="1"/>
</dbReference>
<keyword evidence="4 6" id="KW-1133">Transmembrane helix</keyword>
<dbReference type="Pfam" id="PF05425">
    <property type="entry name" value="CopD"/>
    <property type="match status" value="1"/>
</dbReference>
<evidence type="ECO:0000313" key="8">
    <source>
        <dbReference type="EMBL" id="AWN42726.1"/>
    </source>
</evidence>
<sequence>MEAAQVTIILARAVYYVSIVLLFGAAVFPLYAGRSTWAALPRWLTAALAVATVLALLTWLFALAATLDDTGEVLPTVKVILTESSFRMVWLVRLGAALLLLLIALALRPSPVIATPSAVLLIGEGWGGHAVAWGTLGSVNLAVHTLCAALWLGGLVPLGLVVFSAHRGSADLPTAETALRRFSSTAVMAVAGVVATGAVNTWHMLGAGPNFTDAYVRVLALKITLVMLMIGLAALNRYRFLPQLRTAGRAATMRSLVGSITLEQLVGLLVLLDVSVLGTMNPHA</sequence>
<dbReference type="PANTHER" id="PTHR34820:SF4">
    <property type="entry name" value="INNER MEMBRANE PROTEIN YEBZ"/>
    <property type="match status" value="1"/>
</dbReference>
<gene>
    <name evidence="8" type="ORF">DK389_22235</name>
</gene>
<dbReference type="AlphaFoldDB" id="A0A2U8WBN2"/>
<organism evidence="8 9">
    <name type="scientific">Methylobacterium durans</name>
    <dbReference type="NCBI Taxonomy" id="2202825"/>
    <lineage>
        <taxon>Bacteria</taxon>
        <taxon>Pseudomonadati</taxon>
        <taxon>Pseudomonadota</taxon>
        <taxon>Alphaproteobacteria</taxon>
        <taxon>Hyphomicrobiales</taxon>
        <taxon>Methylobacteriaceae</taxon>
        <taxon>Methylobacterium</taxon>
    </lineage>
</organism>
<feature type="transmembrane region" description="Helical" evidence="6">
    <location>
        <begin position="214"/>
        <end position="235"/>
    </location>
</feature>
<evidence type="ECO:0000256" key="2">
    <source>
        <dbReference type="ARBA" id="ARBA00022475"/>
    </source>
</evidence>
<comment type="subcellular location">
    <subcellularLocation>
        <location evidence="1">Cell membrane</location>
        <topology evidence="1">Multi-pass membrane protein</topology>
    </subcellularLocation>
</comment>
<evidence type="ECO:0000256" key="5">
    <source>
        <dbReference type="ARBA" id="ARBA00023136"/>
    </source>
</evidence>
<feature type="transmembrane region" description="Helical" evidence="6">
    <location>
        <begin position="256"/>
        <end position="278"/>
    </location>
</feature>
<feature type="transmembrane region" description="Helical" evidence="6">
    <location>
        <begin position="142"/>
        <end position="163"/>
    </location>
</feature>
<dbReference type="Proteomes" id="UP000245926">
    <property type="component" value="Chromosome"/>
</dbReference>
<feature type="transmembrane region" description="Helical" evidence="6">
    <location>
        <begin position="13"/>
        <end position="31"/>
    </location>
</feature>
<evidence type="ECO:0000256" key="3">
    <source>
        <dbReference type="ARBA" id="ARBA00022692"/>
    </source>
</evidence>
<dbReference type="InterPro" id="IPR008457">
    <property type="entry name" value="Cu-R_CopD_dom"/>
</dbReference>
<keyword evidence="2" id="KW-1003">Cell membrane</keyword>
<reference evidence="9" key="1">
    <citation type="submission" date="2018-05" db="EMBL/GenBank/DDBJ databases">
        <title>Complete Genome Sequence of Methylobacterium sp. 17SD2-17.</title>
        <authorList>
            <person name="Srinivasan S."/>
        </authorList>
    </citation>
    <scope>NUCLEOTIDE SEQUENCE [LARGE SCALE GENOMIC DNA]</scope>
    <source>
        <strain evidence="9">17SD2-17</strain>
    </source>
</reference>
<dbReference type="KEGG" id="mets:DK389_22235"/>
<dbReference type="InterPro" id="IPR032694">
    <property type="entry name" value="CopC/D"/>
</dbReference>
<dbReference type="EMBL" id="CP029550">
    <property type="protein sequence ID" value="AWN42726.1"/>
    <property type="molecule type" value="Genomic_DNA"/>
</dbReference>
<keyword evidence="3 6" id="KW-0812">Transmembrane</keyword>
<keyword evidence="5 6" id="KW-0472">Membrane</keyword>
<proteinExistence type="predicted"/>
<evidence type="ECO:0000256" key="1">
    <source>
        <dbReference type="ARBA" id="ARBA00004651"/>
    </source>
</evidence>